<evidence type="ECO:0000313" key="1">
    <source>
        <dbReference type="EMBL" id="GBP79149.1"/>
    </source>
</evidence>
<gene>
    <name evidence="1" type="ORF">EVAR_100112_1</name>
</gene>
<comment type="caution">
    <text evidence="1">The sequence shown here is derived from an EMBL/GenBank/DDBJ whole genome shotgun (WGS) entry which is preliminary data.</text>
</comment>
<proteinExistence type="predicted"/>
<dbReference type="EMBL" id="BGZK01001402">
    <property type="protein sequence ID" value="GBP79149.1"/>
    <property type="molecule type" value="Genomic_DNA"/>
</dbReference>
<evidence type="ECO:0000313" key="2">
    <source>
        <dbReference type="Proteomes" id="UP000299102"/>
    </source>
</evidence>
<reference evidence="1 2" key="1">
    <citation type="journal article" date="2019" name="Commun. Biol.">
        <title>The bagworm genome reveals a unique fibroin gene that provides high tensile strength.</title>
        <authorList>
            <person name="Kono N."/>
            <person name="Nakamura H."/>
            <person name="Ohtoshi R."/>
            <person name="Tomita M."/>
            <person name="Numata K."/>
            <person name="Arakawa K."/>
        </authorList>
    </citation>
    <scope>NUCLEOTIDE SEQUENCE [LARGE SCALE GENOMIC DNA]</scope>
</reference>
<sequence>MSSFSFLVQRAEHEAPEKSVSIGLSLNSIRSLGSQMCQYQRIYELVHVTYKENVNSLNLQFALSHPQCAYFLSPTLFAPSPTRLSGARPCAARAPVIAAVPSVNRTKGFVLSLRSFLVPNYRGRAGVTWLTVYWYAVRVLLDTPHTPPPGRTTVMSLERARNLVTEFGTTFFDF</sequence>
<organism evidence="1 2">
    <name type="scientific">Eumeta variegata</name>
    <name type="common">Bagworm moth</name>
    <name type="synonym">Eumeta japonica</name>
    <dbReference type="NCBI Taxonomy" id="151549"/>
    <lineage>
        <taxon>Eukaryota</taxon>
        <taxon>Metazoa</taxon>
        <taxon>Ecdysozoa</taxon>
        <taxon>Arthropoda</taxon>
        <taxon>Hexapoda</taxon>
        <taxon>Insecta</taxon>
        <taxon>Pterygota</taxon>
        <taxon>Neoptera</taxon>
        <taxon>Endopterygota</taxon>
        <taxon>Lepidoptera</taxon>
        <taxon>Glossata</taxon>
        <taxon>Ditrysia</taxon>
        <taxon>Tineoidea</taxon>
        <taxon>Psychidae</taxon>
        <taxon>Oiketicinae</taxon>
        <taxon>Eumeta</taxon>
    </lineage>
</organism>
<accession>A0A4C1YWW5</accession>
<dbReference type="Proteomes" id="UP000299102">
    <property type="component" value="Unassembled WGS sequence"/>
</dbReference>
<protein>
    <submittedName>
        <fullName evidence="1">Uncharacterized protein</fullName>
    </submittedName>
</protein>
<name>A0A4C1YWW5_EUMVA</name>
<keyword evidence="2" id="KW-1185">Reference proteome</keyword>
<dbReference type="AlphaFoldDB" id="A0A4C1YWW5"/>